<keyword evidence="7" id="KW-1185">Reference proteome</keyword>
<dbReference type="Proteomes" id="UP000319499">
    <property type="component" value="Unassembled WGS sequence"/>
</dbReference>
<reference evidence="6 7" key="1">
    <citation type="submission" date="2019-02" db="EMBL/GenBank/DDBJ databases">
        <title>Apibacter muscae sp. nov.: a novel member of the house fly microbiota.</title>
        <authorList>
            <person name="Park R."/>
        </authorList>
    </citation>
    <scope>NUCLEOTIDE SEQUENCE [LARGE SCALE GENOMIC DNA]</scope>
    <source>
        <strain evidence="6 7">AL1</strain>
    </source>
</reference>
<dbReference type="InterPro" id="IPR012318">
    <property type="entry name" value="HTH_CRP"/>
</dbReference>
<dbReference type="OrthoDB" id="1116216at2"/>
<dbReference type="InterPro" id="IPR014710">
    <property type="entry name" value="RmlC-like_jellyroll"/>
</dbReference>
<dbReference type="GO" id="GO:0006355">
    <property type="term" value="P:regulation of DNA-templated transcription"/>
    <property type="evidence" value="ECO:0007669"/>
    <property type="project" value="InterPro"/>
</dbReference>
<evidence type="ECO:0000256" key="1">
    <source>
        <dbReference type="ARBA" id="ARBA00023015"/>
    </source>
</evidence>
<keyword evidence="2" id="KW-0238">DNA-binding</keyword>
<dbReference type="RefSeq" id="WP_146292770.1">
    <property type="nucleotide sequence ID" value="NZ_SELH01000021.1"/>
</dbReference>
<dbReference type="SUPFAM" id="SSF51206">
    <property type="entry name" value="cAMP-binding domain-like"/>
    <property type="match status" value="1"/>
</dbReference>
<dbReference type="SUPFAM" id="SSF46785">
    <property type="entry name" value="Winged helix' DNA-binding domain"/>
    <property type="match status" value="1"/>
</dbReference>
<feature type="domain" description="Cyclic nucleotide-binding" evidence="4">
    <location>
        <begin position="10"/>
        <end position="128"/>
    </location>
</feature>
<keyword evidence="3" id="KW-0804">Transcription</keyword>
<dbReference type="AlphaFoldDB" id="A0A563DC47"/>
<protein>
    <submittedName>
        <fullName evidence="6">Crp/Fnr family transcriptional regulator</fullName>
    </submittedName>
</protein>
<dbReference type="GO" id="GO:0003677">
    <property type="term" value="F:DNA binding"/>
    <property type="evidence" value="ECO:0007669"/>
    <property type="project" value="UniProtKB-KW"/>
</dbReference>
<evidence type="ECO:0000313" key="7">
    <source>
        <dbReference type="Proteomes" id="UP000319499"/>
    </source>
</evidence>
<dbReference type="PROSITE" id="PS50042">
    <property type="entry name" value="CNMP_BINDING_3"/>
    <property type="match status" value="1"/>
</dbReference>
<dbReference type="Gene3D" id="1.10.10.10">
    <property type="entry name" value="Winged helix-like DNA-binding domain superfamily/Winged helix DNA-binding domain"/>
    <property type="match status" value="1"/>
</dbReference>
<dbReference type="InterPro" id="IPR000595">
    <property type="entry name" value="cNMP-bd_dom"/>
</dbReference>
<dbReference type="Pfam" id="PF13545">
    <property type="entry name" value="HTH_Crp_2"/>
    <property type="match status" value="1"/>
</dbReference>
<dbReference type="InterPro" id="IPR018490">
    <property type="entry name" value="cNMP-bd_dom_sf"/>
</dbReference>
<dbReference type="PROSITE" id="PS51063">
    <property type="entry name" value="HTH_CRP_2"/>
    <property type="match status" value="1"/>
</dbReference>
<dbReference type="InterPro" id="IPR036388">
    <property type="entry name" value="WH-like_DNA-bd_sf"/>
</dbReference>
<keyword evidence="1" id="KW-0805">Transcription regulation</keyword>
<sequence>MLKNSYTIPCYENLPVEQQELIHKNSRIVDFEARECVFKQGSFAVNIYIIIKGYCKLTFQSGEKKRILYIPKHNDLIGKDYLLKGNYPYSMQTLTNTKFLIIPKAFFNRICSSNPEYNLKITQLFESKLIEEMKWMINLNFKNVEGAVAMFVLKYCNKDYQGIDLSRTEIADLIGYSRESIIHTLKNFVNENLLETKGKEIQIRDVKKIIEIIKYS</sequence>
<evidence type="ECO:0000313" key="6">
    <source>
        <dbReference type="EMBL" id="TWP27795.1"/>
    </source>
</evidence>
<evidence type="ECO:0000256" key="2">
    <source>
        <dbReference type="ARBA" id="ARBA00023125"/>
    </source>
</evidence>
<dbReference type="CDD" id="cd00038">
    <property type="entry name" value="CAP_ED"/>
    <property type="match status" value="1"/>
</dbReference>
<dbReference type="SMART" id="SM00419">
    <property type="entry name" value="HTH_CRP"/>
    <property type="match status" value="1"/>
</dbReference>
<dbReference type="Gene3D" id="2.60.120.10">
    <property type="entry name" value="Jelly Rolls"/>
    <property type="match status" value="1"/>
</dbReference>
<evidence type="ECO:0000256" key="3">
    <source>
        <dbReference type="ARBA" id="ARBA00023163"/>
    </source>
</evidence>
<evidence type="ECO:0000259" key="4">
    <source>
        <dbReference type="PROSITE" id="PS50042"/>
    </source>
</evidence>
<gene>
    <name evidence="6" type="ORF">ETU09_06785</name>
</gene>
<organism evidence="6 7">
    <name type="scientific">Apibacter muscae</name>
    <dbReference type="NCBI Taxonomy" id="2509004"/>
    <lineage>
        <taxon>Bacteria</taxon>
        <taxon>Pseudomonadati</taxon>
        <taxon>Bacteroidota</taxon>
        <taxon>Flavobacteriia</taxon>
        <taxon>Flavobacteriales</taxon>
        <taxon>Weeksellaceae</taxon>
        <taxon>Apibacter</taxon>
    </lineage>
</organism>
<feature type="domain" description="HTH crp-type" evidence="5">
    <location>
        <begin position="142"/>
        <end position="207"/>
    </location>
</feature>
<accession>A0A563DC47</accession>
<proteinExistence type="predicted"/>
<dbReference type="Pfam" id="PF00027">
    <property type="entry name" value="cNMP_binding"/>
    <property type="match status" value="1"/>
</dbReference>
<name>A0A563DC47_9FLAO</name>
<dbReference type="InterPro" id="IPR036390">
    <property type="entry name" value="WH_DNA-bd_sf"/>
</dbReference>
<comment type="caution">
    <text evidence="6">The sequence shown here is derived from an EMBL/GenBank/DDBJ whole genome shotgun (WGS) entry which is preliminary data.</text>
</comment>
<evidence type="ECO:0000259" key="5">
    <source>
        <dbReference type="PROSITE" id="PS51063"/>
    </source>
</evidence>
<dbReference type="EMBL" id="SELH01000021">
    <property type="protein sequence ID" value="TWP27795.1"/>
    <property type="molecule type" value="Genomic_DNA"/>
</dbReference>